<dbReference type="OrthoDB" id="385218at2157"/>
<reference evidence="2 3" key="1">
    <citation type="submission" date="2020-07" db="EMBL/GenBank/DDBJ databases">
        <authorList>
            <person name="Cui H."/>
        </authorList>
    </citation>
    <scope>NUCLEOTIDE SEQUENCE [LARGE SCALE GENOMIC DNA]</scope>
    <source>
        <strain evidence="2 3">YPL8</strain>
    </source>
</reference>
<dbReference type="AlphaFoldDB" id="A0A7D5KS42"/>
<feature type="region of interest" description="Disordered" evidence="1">
    <location>
        <begin position="130"/>
        <end position="169"/>
    </location>
</feature>
<keyword evidence="3" id="KW-1185">Reference proteome</keyword>
<protein>
    <submittedName>
        <fullName evidence="2">Uncharacterized protein</fullName>
    </submittedName>
</protein>
<accession>A0A7D5KS42</accession>
<feature type="compositionally biased region" description="Basic and acidic residues" evidence="1">
    <location>
        <begin position="130"/>
        <end position="142"/>
    </location>
</feature>
<evidence type="ECO:0000256" key="1">
    <source>
        <dbReference type="SAM" id="MobiDB-lite"/>
    </source>
</evidence>
<gene>
    <name evidence="2" type="ORF">HYG82_09695</name>
</gene>
<sequence length="169" mass="18730">MTAWRSPLGGPRVRPRDRGRRTDRVEEWPEERIQAEFEEIERAKAVTAPETEGRVAADETHETDEDRPPRTSAGGNGGNLMSDSETLERAADRLCDVTLAMGDVDLNALFDDDVREFLSCKKTIEEMTLRYRHEQHATERNADTTAGDDGATGRPAVDTADTTGGGRSR</sequence>
<evidence type="ECO:0000313" key="3">
    <source>
        <dbReference type="Proteomes" id="UP000509241"/>
    </source>
</evidence>
<dbReference type="EMBL" id="CP058601">
    <property type="protein sequence ID" value="QLG49104.1"/>
    <property type="molecule type" value="Genomic_DNA"/>
</dbReference>
<organism evidence="2 3">
    <name type="scientific">Natrinema halophilum</name>
    <dbReference type="NCBI Taxonomy" id="1699371"/>
    <lineage>
        <taxon>Archaea</taxon>
        <taxon>Methanobacteriati</taxon>
        <taxon>Methanobacteriota</taxon>
        <taxon>Stenosarchaea group</taxon>
        <taxon>Halobacteria</taxon>
        <taxon>Halobacteriales</taxon>
        <taxon>Natrialbaceae</taxon>
        <taxon>Natrinema</taxon>
    </lineage>
</organism>
<name>A0A7D5KS42_9EURY</name>
<evidence type="ECO:0000313" key="2">
    <source>
        <dbReference type="EMBL" id="QLG49104.1"/>
    </source>
</evidence>
<proteinExistence type="predicted"/>
<feature type="compositionally biased region" description="Low complexity" evidence="1">
    <location>
        <begin position="143"/>
        <end position="153"/>
    </location>
</feature>
<dbReference type="KEGG" id="haly:HYG82_09695"/>
<feature type="region of interest" description="Disordered" evidence="1">
    <location>
        <begin position="1"/>
        <end position="85"/>
    </location>
</feature>
<feature type="compositionally biased region" description="Basic and acidic residues" evidence="1">
    <location>
        <begin position="51"/>
        <end position="69"/>
    </location>
</feature>
<dbReference type="RefSeq" id="WP_179260839.1">
    <property type="nucleotide sequence ID" value="NZ_CP058601.1"/>
</dbReference>
<feature type="compositionally biased region" description="Basic and acidic residues" evidence="1">
    <location>
        <begin position="14"/>
        <end position="44"/>
    </location>
</feature>
<dbReference type="Proteomes" id="UP000509241">
    <property type="component" value="Chromosome"/>
</dbReference>
<dbReference type="GeneID" id="56033564"/>